<evidence type="ECO:0000259" key="2">
    <source>
        <dbReference type="Pfam" id="PF02517"/>
    </source>
</evidence>
<accession>A0ABW5RER9</accession>
<evidence type="ECO:0000256" key="1">
    <source>
        <dbReference type="SAM" id="Phobius"/>
    </source>
</evidence>
<dbReference type="EMBL" id="JBHUMM010000043">
    <property type="protein sequence ID" value="MFD2673095.1"/>
    <property type="molecule type" value="Genomic_DNA"/>
</dbReference>
<keyword evidence="1" id="KW-0812">Transmembrane</keyword>
<feature type="transmembrane region" description="Helical" evidence="1">
    <location>
        <begin position="237"/>
        <end position="258"/>
    </location>
</feature>
<comment type="caution">
    <text evidence="3">The sequence shown here is derived from an EMBL/GenBank/DDBJ whole genome shotgun (WGS) entry which is preliminary data.</text>
</comment>
<organism evidence="3 4">
    <name type="scientific">Marinicrinis sediminis</name>
    <dbReference type="NCBI Taxonomy" id="1652465"/>
    <lineage>
        <taxon>Bacteria</taxon>
        <taxon>Bacillati</taxon>
        <taxon>Bacillota</taxon>
        <taxon>Bacilli</taxon>
        <taxon>Bacillales</taxon>
        <taxon>Paenibacillaceae</taxon>
    </lineage>
</organism>
<dbReference type="GO" id="GO:0016787">
    <property type="term" value="F:hydrolase activity"/>
    <property type="evidence" value="ECO:0007669"/>
    <property type="project" value="UniProtKB-KW"/>
</dbReference>
<feature type="domain" description="CAAX prenyl protease 2/Lysostaphin resistance protein A-like" evidence="2">
    <location>
        <begin position="134"/>
        <end position="220"/>
    </location>
</feature>
<proteinExistence type="predicted"/>
<reference evidence="4" key="1">
    <citation type="journal article" date="2019" name="Int. J. Syst. Evol. Microbiol.">
        <title>The Global Catalogue of Microorganisms (GCM) 10K type strain sequencing project: providing services to taxonomists for standard genome sequencing and annotation.</title>
        <authorList>
            <consortium name="The Broad Institute Genomics Platform"/>
            <consortium name="The Broad Institute Genome Sequencing Center for Infectious Disease"/>
            <person name="Wu L."/>
            <person name="Ma J."/>
        </authorList>
    </citation>
    <scope>NUCLEOTIDE SEQUENCE [LARGE SCALE GENOMIC DNA]</scope>
    <source>
        <strain evidence="4">KCTC 33676</strain>
    </source>
</reference>
<feature type="transmembrane region" description="Helical" evidence="1">
    <location>
        <begin position="372"/>
        <end position="394"/>
    </location>
</feature>
<feature type="transmembrane region" description="Helical" evidence="1">
    <location>
        <begin position="517"/>
        <end position="539"/>
    </location>
</feature>
<feature type="transmembrane region" description="Helical" evidence="1">
    <location>
        <begin position="132"/>
        <end position="152"/>
    </location>
</feature>
<dbReference type="EC" id="3.4.-.-" evidence="3"/>
<feature type="transmembrane region" description="Helical" evidence="1">
    <location>
        <begin position="439"/>
        <end position="462"/>
    </location>
</feature>
<feature type="transmembrane region" description="Helical" evidence="1">
    <location>
        <begin position="489"/>
        <end position="505"/>
    </location>
</feature>
<evidence type="ECO:0000313" key="3">
    <source>
        <dbReference type="EMBL" id="MFD2673095.1"/>
    </source>
</evidence>
<feature type="domain" description="CAAX prenyl protease 2/Lysostaphin resistance protein A-like" evidence="2">
    <location>
        <begin position="413"/>
        <end position="497"/>
    </location>
</feature>
<dbReference type="InterPro" id="IPR052710">
    <property type="entry name" value="CAAX_protease"/>
</dbReference>
<keyword evidence="3" id="KW-0378">Hydrolase</keyword>
<evidence type="ECO:0000313" key="4">
    <source>
        <dbReference type="Proteomes" id="UP001597497"/>
    </source>
</evidence>
<sequence>MNKYASALLWLVVYLVCYWAVFTLQDNIKASNPSYSQWLENDVPIWLMINFGALFVVMFIVSMIRKAVTKGEYPGFIANAGFNLLTRKQFMILVGIGLFGALWFTSTMYLPFLPTQAANEMQSYVDVFGTAGKFFFTIVGVGLAGAFFEEIFFRGIVMNELKRISPIAVVLIIQALIYGVFQPNTTVTVIATFLGLMYGFIYHKVKSMWSTITIAVSVNILIMSFAEFGLVKQFSTLAPPVLAVISIASLAGMVFLLWTLWKYENSPQVAADKEKLKDIKQSKSYRFYVMVGKVALYIAIYFVVMQPLVYYWYEWFVPNLGALGEFMAVHGEWGLIVNDLIVIPIYAWIIYRYENRNPLKVWNFSPISMNTTAVTFLLSIAMGVWVTSIAKIPYVEDTFPQFEGLFAFLLGPSLVHFLIFLIIHSIYKEVLFRGLIFNALRAAVPLWLAILADAVIYGFLFFQLDPALTLYGGMGTVIFCLLYVWHRSLWTPIVAQIGLFGTYYVTRKIYTTYEIGFNYGFIIAILVSSVIVVVTKYYLFKTRQTSTPTQTSVPVGKNTGQVSV</sequence>
<feature type="transmembrane region" description="Helical" evidence="1">
    <location>
        <begin position="45"/>
        <end position="64"/>
    </location>
</feature>
<keyword evidence="4" id="KW-1185">Reference proteome</keyword>
<feature type="transmembrane region" description="Helical" evidence="1">
    <location>
        <begin position="287"/>
        <end position="313"/>
    </location>
</feature>
<feature type="transmembrane region" description="Helical" evidence="1">
    <location>
        <begin position="406"/>
        <end position="427"/>
    </location>
</feature>
<protein>
    <submittedName>
        <fullName evidence="3">CPBP family intramembrane glutamic endopeptidase</fullName>
        <ecNumber evidence="3">3.4.-.-</ecNumber>
    </submittedName>
</protein>
<name>A0ABW5RER9_9BACL</name>
<dbReference type="PANTHER" id="PTHR36435:SF1">
    <property type="entry name" value="CAAX AMINO TERMINAL PROTEASE FAMILY PROTEIN"/>
    <property type="match status" value="1"/>
</dbReference>
<feature type="transmembrane region" description="Helical" evidence="1">
    <location>
        <begin position="468"/>
        <end position="484"/>
    </location>
</feature>
<gene>
    <name evidence="3" type="ORF">ACFSUC_16105</name>
</gene>
<dbReference type="Pfam" id="PF02517">
    <property type="entry name" value="Rce1-like"/>
    <property type="match status" value="2"/>
</dbReference>
<feature type="transmembrane region" description="Helical" evidence="1">
    <location>
        <begin position="333"/>
        <end position="351"/>
    </location>
</feature>
<feature type="transmembrane region" description="Helical" evidence="1">
    <location>
        <begin position="164"/>
        <end position="181"/>
    </location>
</feature>
<keyword evidence="1" id="KW-1133">Transmembrane helix</keyword>
<dbReference type="RefSeq" id="WP_379930652.1">
    <property type="nucleotide sequence ID" value="NZ_JBHUMM010000043.1"/>
</dbReference>
<feature type="transmembrane region" description="Helical" evidence="1">
    <location>
        <begin position="90"/>
        <end position="112"/>
    </location>
</feature>
<dbReference type="Proteomes" id="UP001597497">
    <property type="component" value="Unassembled WGS sequence"/>
</dbReference>
<feature type="transmembrane region" description="Helical" evidence="1">
    <location>
        <begin position="7"/>
        <end position="25"/>
    </location>
</feature>
<dbReference type="PANTHER" id="PTHR36435">
    <property type="entry name" value="SLR1288 PROTEIN"/>
    <property type="match status" value="1"/>
</dbReference>
<feature type="transmembrane region" description="Helical" evidence="1">
    <location>
        <begin position="212"/>
        <end position="231"/>
    </location>
</feature>
<keyword evidence="1" id="KW-0472">Membrane</keyword>
<feature type="transmembrane region" description="Helical" evidence="1">
    <location>
        <begin position="187"/>
        <end position="205"/>
    </location>
</feature>
<dbReference type="InterPro" id="IPR003675">
    <property type="entry name" value="Rce1/LyrA-like_dom"/>
</dbReference>